<evidence type="ECO:0000256" key="5">
    <source>
        <dbReference type="ARBA" id="ARBA00022691"/>
    </source>
</evidence>
<evidence type="ECO:0000256" key="4">
    <source>
        <dbReference type="ARBA" id="ARBA00022679"/>
    </source>
</evidence>
<dbReference type="Proteomes" id="UP000003157">
    <property type="component" value="Unassembled WGS sequence"/>
</dbReference>
<dbReference type="PANTHER" id="PTHR30481:SF2">
    <property type="entry name" value="SITE-SPECIFIC DNA-METHYLTRANSFERASE (ADENINE-SPECIFIC)"/>
    <property type="match status" value="1"/>
</dbReference>
<keyword evidence="8" id="KW-1185">Reference proteome</keyword>
<dbReference type="GO" id="GO:1904047">
    <property type="term" value="F:S-adenosyl-L-methionine binding"/>
    <property type="evidence" value="ECO:0007669"/>
    <property type="project" value="TreeGrafter"/>
</dbReference>
<accession>E7G7Z0</accession>
<dbReference type="PIRSF" id="PIRSF000398">
    <property type="entry name" value="M_m6A_EcoRV"/>
    <property type="match status" value="1"/>
</dbReference>
<evidence type="ECO:0000256" key="3">
    <source>
        <dbReference type="ARBA" id="ARBA00022603"/>
    </source>
</evidence>
<dbReference type="GO" id="GO:0006298">
    <property type="term" value="P:mismatch repair"/>
    <property type="evidence" value="ECO:0007669"/>
    <property type="project" value="TreeGrafter"/>
</dbReference>
<dbReference type="GO" id="GO:0009307">
    <property type="term" value="P:DNA restriction-modification system"/>
    <property type="evidence" value="ECO:0007669"/>
    <property type="project" value="InterPro"/>
</dbReference>
<dbReference type="PANTHER" id="PTHR30481">
    <property type="entry name" value="DNA ADENINE METHYLASE"/>
    <property type="match status" value="1"/>
</dbReference>
<dbReference type="EMBL" id="ADKX01000012">
    <property type="protein sequence ID" value="EFW05911.1"/>
    <property type="molecule type" value="Genomic_DNA"/>
</dbReference>
<dbReference type="AlphaFoldDB" id="E7G7Z0"/>
<keyword evidence="3 7" id="KW-0489">Methyltransferase</keyword>
<reference evidence="7 8" key="1">
    <citation type="submission" date="2010-12" db="EMBL/GenBank/DDBJ databases">
        <title>The Genome Sequence of Coprobacillus sp. strain 29_1.</title>
        <authorList>
            <consortium name="The Broad Institute Genome Sequencing Platform"/>
            <person name="Earl A."/>
            <person name="Ward D."/>
            <person name="Feldgarden M."/>
            <person name="Gevers D."/>
            <person name="Daigneault M."/>
            <person name="Sibley C.D."/>
            <person name="White A."/>
            <person name="Strauss J."/>
            <person name="Allen-Vercoe E."/>
            <person name="Young S.K."/>
            <person name="Zeng Q."/>
            <person name="Gargeya S."/>
            <person name="Fitzgerald M."/>
            <person name="Haas B."/>
            <person name="Abouelleil A."/>
            <person name="Alvarado L."/>
            <person name="Arachchi H.M."/>
            <person name="Berlin A."/>
            <person name="Brown A."/>
            <person name="Chapman S.B."/>
            <person name="Chen Z."/>
            <person name="Dunbar C."/>
            <person name="Freedman E."/>
            <person name="Gearin G."/>
            <person name="Gellesch M."/>
            <person name="Goldberg J."/>
            <person name="Griggs A."/>
            <person name="Gujja S."/>
            <person name="Heilman E."/>
            <person name="Heiman D."/>
            <person name="Howarth C."/>
            <person name="Larson L."/>
            <person name="Lui A."/>
            <person name="MacDonald P.J.P."/>
            <person name="Mehta T."/>
            <person name="Montmayeur A."/>
            <person name="Murphy C."/>
            <person name="Neiman D."/>
            <person name="Pearson M."/>
            <person name="Priest M."/>
            <person name="Roberts A."/>
            <person name="Saif S."/>
            <person name="Shea T."/>
            <person name="Shenoy N."/>
            <person name="Sisk P."/>
            <person name="Stolte C."/>
            <person name="Sykes S."/>
            <person name="White J."/>
            <person name="Yandava C."/>
            <person name="Nusbaum C."/>
            <person name="Birren B."/>
        </authorList>
    </citation>
    <scope>NUCLEOTIDE SEQUENCE [LARGE SCALE GENOMIC DNA]</scope>
    <source>
        <strain evidence="7 8">29_1</strain>
    </source>
</reference>
<dbReference type="InterPro" id="IPR023095">
    <property type="entry name" value="Ade_MeTrfase_dom_2"/>
</dbReference>
<dbReference type="Gene3D" id="3.40.50.150">
    <property type="entry name" value="Vaccinia Virus protein VP39"/>
    <property type="match status" value="1"/>
</dbReference>
<dbReference type="EC" id="2.1.1.72" evidence="2"/>
<comment type="catalytic activity">
    <reaction evidence="6">
        <text>a 2'-deoxyadenosine in DNA + S-adenosyl-L-methionine = an N(6)-methyl-2'-deoxyadenosine in DNA + S-adenosyl-L-homocysteine + H(+)</text>
        <dbReference type="Rhea" id="RHEA:15197"/>
        <dbReference type="Rhea" id="RHEA-COMP:12418"/>
        <dbReference type="Rhea" id="RHEA-COMP:12419"/>
        <dbReference type="ChEBI" id="CHEBI:15378"/>
        <dbReference type="ChEBI" id="CHEBI:57856"/>
        <dbReference type="ChEBI" id="CHEBI:59789"/>
        <dbReference type="ChEBI" id="CHEBI:90615"/>
        <dbReference type="ChEBI" id="CHEBI:90616"/>
        <dbReference type="EC" id="2.1.1.72"/>
    </reaction>
</comment>
<dbReference type="InterPro" id="IPR012263">
    <property type="entry name" value="M_m6A_EcoRV"/>
</dbReference>
<evidence type="ECO:0000256" key="1">
    <source>
        <dbReference type="ARBA" id="ARBA00006594"/>
    </source>
</evidence>
<keyword evidence="4 7" id="KW-0808">Transferase</keyword>
<evidence type="ECO:0000256" key="6">
    <source>
        <dbReference type="ARBA" id="ARBA00047942"/>
    </source>
</evidence>
<dbReference type="GO" id="GO:0009007">
    <property type="term" value="F:site-specific DNA-methyltransferase (adenine-specific) activity"/>
    <property type="evidence" value="ECO:0007669"/>
    <property type="project" value="UniProtKB-EC"/>
</dbReference>
<dbReference type="PRINTS" id="PR00505">
    <property type="entry name" value="D12N6MTFRASE"/>
</dbReference>
<proteinExistence type="inferred from homology"/>
<protein>
    <recommendedName>
        <fullName evidence="2">site-specific DNA-methyltransferase (adenine-specific)</fullName>
        <ecNumber evidence="2">2.1.1.72</ecNumber>
    </recommendedName>
</protein>
<comment type="caution">
    <text evidence="7">The sequence shown here is derived from an EMBL/GenBank/DDBJ whole genome shotgun (WGS) entry which is preliminary data.</text>
</comment>
<dbReference type="GO" id="GO:0032259">
    <property type="term" value="P:methylation"/>
    <property type="evidence" value="ECO:0007669"/>
    <property type="project" value="UniProtKB-KW"/>
</dbReference>
<gene>
    <name evidence="7" type="ORF">HMPREF9488_00878</name>
</gene>
<keyword evidence="5" id="KW-0949">S-adenosyl-L-methionine</keyword>
<dbReference type="GO" id="GO:0043565">
    <property type="term" value="F:sequence-specific DNA binding"/>
    <property type="evidence" value="ECO:0007669"/>
    <property type="project" value="TreeGrafter"/>
</dbReference>
<evidence type="ECO:0000256" key="2">
    <source>
        <dbReference type="ARBA" id="ARBA00011900"/>
    </source>
</evidence>
<dbReference type="Gene3D" id="1.10.1020.10">
    <property type="entry name" value="Adenine-specific Methyltransferase, Domain 2"/>
    <property type="match status" value="1"/>
</dbReference>
<dbReference type="eggNOG" id="COG0338">
    <property type="taxonomic scope" value="Bacteria"/>
</dbReference>
<evidence type="ECO:0000313" key="7">
    <source>
        <dbReference type="EMBL" id="EFW05911.1"/>
    </source>
</evidence>
<dbReference type="SUPFAM" id="SSF53335">
    <property type="entry name" value="S-adenosyl-L-methionine-dependent methyltransferases"/>
    <property type="match status" value="1"/>
</dbReference>
<comment type="similarity">
    <text evidence="1">Belongs to the N(4)/N(6)-methyltransferase family.</text>
</comment>
<evidence type="ECO:0000313" key="8">
    <source>
        <dbReference type="Proteomes" id="UP000003157"/>
    </source>
</evidence>
<dbReference type="InterPro" id="IPR029063">
    <property type="entry name" value="SAM-dependent_MTases_sf"/>
</dbReference>
<sequence length="281" mass="33085">MLKRGDYMKSYSPLRYPGGKGQVYSFVEDLLIKNKLIGCTYIEPYAGGAGIAMRLLFEGKVGRVIINDYDRSIYAVWYSILNHTEEFIELIKNTDISVDTWYVQKELQKHKENLDLLTLGFSTFFLNRTNRSGILKAGMIGGKNQDGNCKIDCRFNKANLIKLVSKIAFYRQYIELYNLDALDFINIVKRRHNQFYFIDPPYYQKGKELYTNFYTHQDHVKLAKYFKKNMKSKKILLTYDNCDAIRELYKNYDQDIRLLKYVVQSKRVGEEVFITQNLSMN</sequence>
<dbReference type="HOGENOM" id="CLU_063430_4_0_9"/>
<dbReference type="STRING" id="100884.GCA_000269565_00823"/>
<dbReference type="InterPro" id="IPR012327">
    <property type="entry name" value="MeTrfase_D12"/>
</dbReference>
<name>E7G7Z0_9FIRM</name>
<organism evidence="7 8">
    <name type="scientific">Coprobacillus cateniformis</name>
    <dbReference type="NCBI Taxonomy" id="100884"/>
    <lineage>
        <taxon>Bacteria</taxon>
        <taxon>Bacillati</taxon>
        <taxon>Bacillota</taxon>
        <taxon>Erysipelotrichia</taxon>
        <taxon>Erysipelotrichales</taxon>
        <taxon>Coprobacillaceae</taxon>
        <taxon>Coprobacillus</taxon>
    </lineage>
</organism>